<keyword evidence="2" id="KW-1185">Reference proteome</keyword>
<dbReference type="EMBL" id="KQ435767">
    <property type="protein sequence ID" value="KOX75305.1"/>
    <property type="molecule type" value="Genomic_DNA"/>
</dbReference>
<proteinExistence type="predicted"/>
<dbReference type="AlphaFoldDB" id="A0A0M9A199"/>
<accession>A0A0M9A199</accession>
<sequence>MTLMQRKLLVDLGHNFYSNEARLASTIIAHICPQKIVEPFCRKYYTGCSKKGTHADATTMRCQTLIKPPTCTQFGRFGSKRPRQSQLERNLSNYIFYTFSNPSRVDNLENLQPVRYLRESLERRLLRTQMFRFANWTVAKRASQRTAVADHEFESGDDGLMLNVNFKVHCVIEPVSAALGESIFPTFFRLQRFPLDAETCGFPTAEFRQIADSECFTAAKQARSEIFMPRKVALDAESQQILSKSNAMVAQMDHRTAPLLGEIMTDVTCKLRRVLKALNVEDRTLGITPLIDFRSVYPGETGELDEVVELVYIYIRYFIRTCTELQLKLDTKLKEKFIKVSIRPLQTTPST</sequence>
<organism evidence="1 2">
    <name type="scientific">Melipona quadrifasciata</name>
    <dbReference type="NCBI Taxonomy" id="166423"/>
    <lineage>
        <taxon>Eukaryota</taxon>
        <taxon>Metazoa</taxon>
        <taxon>Ecdysozoa</taxon>
        <taxon>Arthropoda</taxon>
        <taxon>Hexapoda</taxon>
        <taxon>Insecta</taxon>
        <taxon>Pterygota</taxon>
        <taxon>Neoptera</taxon>
        <taxon>Endopterygota</taxon>
        <taxon>Hymenoptera</taxon>
        <taxon>Apocrita</taxon>
        <taxon>Aculeata</taxon>
        <taxon>Apoidea</taxon>
        <taxon>Anthophila</taxon>
        <taxon>Apidae</taxon>
        <taxon>Melipona</taxon>
    </lineage>
</organism>
<evidence type="ECO:0000313" key="2">
    <source>
        <dbReference type="Proteomes" id="UP000053105"/>
    </source>
</evidence>
<reference evidence="1 2" key="1">
    <citation type="submission" date="2015-07" db="EMBL/GenBank/DDBJ databases">
        <title>The genome of Melipona quadrifasciata.</title>
        <authorList>
            <person name="Pan H."/>
            <person name="Kapheim K."/>
        </authorList>
    </citation>
    <scope>NUCLEOTIDE SEQUENCE [LARGE SCALE GENOMIC DNA]</scope>
    <source>
        <strain evidence="1">0111107301</strain>
        <tissue evidence="1">Whole body</tissue>
    </source>
</reference>
<gene>
    <name evidence="1" type="ORF">WN51_14259</name>
</gene>
<dbReference type="Proteomes" id="UP000053105">
    <property type="component" value="Unassembled WGS sequence"/>
</dbReference>
<protein>
    <submittedName>
        <fullName evidence="1">Uncharacterized protein</fullName>
    </submittedName>
</protein>
<evidence type="ECO:0000313" key="1">
    <source>
        <dbReference type="EMBL" id="KOX75305.1"/>
    </source>
</evidence>
<name>A0A0M9A199_9HYME</name>